<keyword evidence="8" id="KW-1185">Reference proteome</keyword>
<dbReference type="GO" id="GO:0051213">
    <property type="term" value="F:dioxygenase activity"/>
    <property type="evidence" value="ECO:0007669"/>
    <property type="project" value="UniProtKB-KW"/>
</dbReference>
<keyword evidence="4" id="KW-0560">Oxidoreductase</keyword>
<evidence type="ECO:0000256" key="4">
    <source>
        <dbReference type="ARBA" id="ARBA00023002"/>
    </source>
</evidence>
<gene>
    <name evidence="7" type="ORF">GCM10023205_27740</name>
</gene>
<proteinExistence type="inferred from homology"/>
<keyword evidence="5" id="KW-0408">Iron</keyword>
<dbReference type="RefSeq" id="WP_345675728.1">
    <property type="nucleotide sequence ID" value="NZ_BAABHS010000008.1"/>
</dbReference>
<dbReference type="InterPro" id="IPR051323">
    <property type="entry name" value="AtsK-like"/>
</dbReference>
<keyword evidence="3 7" id="KW-0223">Dioxygenase</keyword>
<evidence type="ECO:0000313" key="7">
    <source>
        <dbReference type="EMBL" id="GAA4962424.1"/>
    </source>
</evidence>
<dbReference type="PANTHER" id="PTHR30468">
    <property type="entry name" value="ALPHA-KETOGLUTARATE-DEPENDENT SULFONATE DIOXYGENASE"/>
    <property type="match status" value="1"/>
</dbReference>
<protein>
    <submittedName>
        <fullName evidence="7">TauD/TfdA family dioxygenase</fullName>
    </submittedName>
</protein>
<dbReference type="SUPFAM" id="SSF51197">
    <property type="entry name" value="Clavaminate synthase-like"/>
    <property type="match status" value="1"/>
</dbReference>
<accession>A0ABP9H6S9</accession>
<dbReference type="Gene3D" id="3.60.130.10">
    <property type="entry name" value="Clavaminate synthase-like"/>
    <property type="match status" value="1"/>
</dbReference>
<dbReference type="InterPro" id="IPR003819">
    <property type="entry name" value="TauD/TfdA-like"/>
</dbReference>
<dbReference type="Proteomes" id="UP001500466">
    <property type="component" value="Unassembled WGS sequence"/>
</dbReference>
<organism evidence="7 8">
    <name type="scientific">Yinghuangia aomiensis</name>
    <dbReference type="NCBI Taxonomy" id="676205"/>
    <lineage>
        <taxon>Bacteria</taxon>
        <taxon>Bacillati</taxon>
        <taxon>Actinomycetota</taxon>
        <taxon>Actinomycetes</taxon>
        <taxon>Kitasatosporales</taxon>
        <taxon>Streptomycetaceae</taxon>
        <taxon>Yinghuangia</taxon>
    </lineage>
</organism>
<evidence type="ECO:0000256" key="2">
    <source>
        <dbReference type="ARBA" id="ARBA00022723"/>
    </source>
</evidence>
<comment type="caution">
    <text evidence="7">The sequence shown here is derived from an EMBL/GenBank/DDBJ whole genome shotgun (WGS) entry which is preliminary data.</text>
</comment>
<comment type="similarity">
    <text evidence="1">Belongs to the TfdA dioxygenase family.</text>
</comment>
<evidence type="ECO:0000256" key="3">
    <source>
        <dbReference type="ARBA" id="ARBA00022964"/>
    </source>
</evidence>
<dbReference type="InterPro" id="IPR042098">
    <property type="entry name" value="TauD-like_sf"/>
</dbReference>
<sequence>MATSLTVTPLGSSFGARVRGADLRSAPSDESVDEIKALLDEHLVLVFPDQFLDDTQHLAFALAFGRPYIHPAARVMGRTEARVEHIVDSVDQPPYQDRWHTDVSWDVEPPTYGTLRACEIPPRGGDTIWVDMRAAHDALSPLMQRLIADLEAWHDMGAGRSFAGKAGEDVALRMRELYPGATHPVVDVHTGSSRRYLNVNKEFTRRILGMTPDESDGVLRVLVDHAANPNFQIRHSWTLGDLVIWDERCTQHFAVADYLPARREMARAAVRAAS</sequence>
<reference evidence="8" key="1">
    <citation type="journal article" date="2019" name="Int. J. Syst. Evol. Microbiol.">
        <title>The Global Catalogue of Microorganisms (GCM) 10K type strain sequencing project: providing services to taxonomists for standard genome sequencing and annotation.</title>
        <authorList>
            <consortium name="The Broad Institute Genomics Platform"/>
            <consortium name="The Broad Institute Genome Sequencing Center for Infectious Disease"/>
            <person name="Wu L."/>
            <person name="Ma J."/>
        </authorList>
    </citation>
    <scope>NUCLEOTIDE SEQUENCE [LARGE SCALE GENOMIC DNA]</scope>
    <source>
        <strain evidence="8">JCM 17986</strain>
    </source>
</reference>
<dbReference type="EMBL" id="BAABHS010000008">
    <property type="protein sequence ID" value="GAA4962424.1"/>
    <property type="molecule type" value="Genomic_DNA"/>
</dbReference>
<dbReference type="PANTHER" id="PTHR30468:SF1">
    <property type="entry name" value="ALPHA-KETOGLUTARATE-DEPENDENT SULFONATE DIOXYGENASE"/>
    <property type="match status" value="1"/>
</dbReference>
<dbReference type="Pfam" id="PF02668">
    <property type="entry name" value="TauD"/>
    <property type="match status" value="1"/>
</dbReference>
<evidence type="ECO:0000256" key="1">
    <source>
        <dbReference type="ARBA" id="ARBA00005896"/>
    </source>
</evidence>
<name>A0ABP9H6S9_9ACTN</name>
<evidence type="ECO:0000259" key="6">
    <source>
        <dbReference type="Pfam" id="PF02668"/>
    </source>
</evidence>
<keyword evidence="2" id="KW-0479">Metal-binding</keyword>
<evidence type="ECO:0000313" key="8">
    <source>
        <dbReference type="Proteomes" id="UP001500466"/>
    </source>
</evidence>
<feature type="domain" description="TauD/TfdA-like" evidence="6">
    <location>
        <begin position="7"/>
        <end position="268"/>
    </location>
</feature>
<evidence type="ECO:0000256" key="5">
    <source>
        <dbReference type="ARBA" id="ARBA00023004"/>
    </source>
</evidence>